<gene>
    <name evidence="2" type="ORF">SPBR_04853</name>
</gene>
<dbReference type="GeneID" id="63678051"/>
<evidence type="ECO:0000313" key="2">
    <source>
        <dbReference type="EMBL" id="KIH87435.1"/>
    </source>
</evidence>
<dbReference type="HOGENOM" id="CLU_457213_0_0_1"/>
<dbReference type="OrthoDB" id="10337318at2759"/>
<feature type="region of interest" description="Disordered" evidence="1">
    <location>
        <begin position="120"/>
        <end position="151"/>
    </location>
</feature>
<comment type="caution">
    <text evidence="2">The sequence shown here is derived from an EMBL/GenBank/DDBJ whole genome shotgun (WGS) entry which is preliminary data.</text>
</comment>
<evidence type="ECO:0000313" key="3">
    <source>
        <dbReference type="Proteomes" id="UP000031575"/>
    </source>
</evidence>
<feature type="compositionally biased region" description="Low complexity" evidence="1">
    <location>
        <begin position="247"/>
        <end position="274"/>
    </location>
</feature>
<dbReference type="AlphaFoldDB" id="A0A0C2IKB2"/>
<dbReference type="VEuPathDB" id="FungiDB:SPBR_04853"/>
<protein>
    <submittedName>
        <fullName evidence="2">Uncharacterized protein</fullName>
    </submittedName>
</protein>
<feature type="compositionally biased region" description="Acidic residues" evidence="1">
    <location>
        <begin position="122"/>
        <end position="135"/>
    </location>
</feature>
<feature type="region of interest" description="Disordered" evidence="1">
    <location>
        <begin position="247"/>
        <end position="327"/>
    </location>
</feature>
<feature type="region of interest" description="Disordered" evidence="1">
    <location>
        <begin position="369"/>
        <end position="408"/>
    </location>
</feature>
<evidence type="ECO:0000256" key="1">
    <source>
        <dbReference type="SAM" id="MobiDB-lite"/>
    </source>
</evidence>
<accession>A0A0C2IKB2</accession>
<proteinExistence type="predicted"/>
<name>A0A0C2IKB2_9PEZI</name>
<dbReference type="EMBL" id="AWTV01000010">
    <property type="protein sequence ID" value="KIH87435.1"/>
    <property type="molecule type" value="Genomic_DNA"/>
</dbReference>
<sequence>MDVKTLTAMRAYMNPELDALIIKEAALPLEGERPYRSVEDKLSSAFVPATLTAFTSRLRMPVGDKEGHFPSRVGHVDVYCVDDGNADADNNEFCKTASTGDNSDSDNQTTTIDDVIGPVVNSDEESAITDSDDDEMKDRKPDDSSCAIANSDEDWEDETGMSYNADGTAIIKTAVAVRRGQVQIPSKYQRYIRSKKLAAEMDASQLYDAKGRLIIVGIPVKHARNPDGSLVSNLSVQLRRYAEETAAADAASRNNSLAGSASSSRRSSEAALAAPHGSPFGLGNEGGLPNPLRCHPGPVTPPLTPPFIGAQSPHEPPPVPPSTPHSLLATRYMSTTSTSRPNALTPPMSPSTAMVSMATAVATALSSTSASSSINTVSGAGSSSGSAPISAPGTAPSTSPETSSATTTHGGAIARIMGTVGSFQPFGNSSLQAIINATGILTIPGKHGITMRPALVRSASSHLLGAELSSSLHGHILEENNSRHRFNHYGPPRRRLAGSTQAGPSTGVPLTVIAKDEDVCVTALSPPPIHRTRSAPSVAQRTFHMHSLDDVYVGKGKGKAREHNGFRDQPSLPEVDLAAELAKDECYNFAHGYHAKGW</sequence>
<feature type="compositionally biased region" description="Pro residues" evidence="1">
    <location>
        <begin position="314"/>
        <end position="323"/>
    </location>
</feature>
<reference evidence="2 3" key="1">
    <citation type="journal article" date="2014" name="BMC Genomics">
        <title>Comparative genomics of the major fungal agents of human and animal Sporotrichosis: Sporothrix schenckii and Sporothrix brasiliensis.</title>
        <authorList>
            <person name="Teixeira M.M."/>
            <person name="de Almeida L.G."/>
            <person name="Kubitschek-Barreira P."/>
            <person name="Alves F.L."/>
            <person name="Kioshima E.S."/>
            <person name="Abadio A.K."/>
            <person name="Fernandes L."/>
            <person name="Derengowski L.S."/>
            <person name="Ferreira K.S."/>
            <person name="Souza R.C."/>
            <person name="Ruiz J.C."/>
            <person name="de Andrade N.C."/>
            <person name="Paes H.C."/>
            <person name="Nicola A.M."/>
            <person name="Albuquerque P."/>
            <person name="Gerber A.L."/>
            <person name="Martins V.P."/>
            <person name="Peconick L.D."/>
            <person name="Neto A.V."/>
            <person name="Chaucanez C.B."/>
            <person name="Silva P.A."/>
            <person name="Cunha O.L."/>
            <person name="de Oliveira F.F."/>
            <person name="dos Santos T.C."/>
            <person name="Barros A.L."/>
            <person name="Soares M.A."/>
            <person name="de Oliveira L.M."/>
            <person name="Marini M.M."/>
            <person name="Villalobos-Duno H."/>
            <person name="Cunha M.M."/>
            <person name="de Hoog S."/>
            <person name="da Silveira J.F."/>
            <person name="Henrissat B."/>
            <person name="Nino-Vega G.A."/>
            <person name="Cisalpino P.S."/>
            <person name="Mora-Montes H.M."/>
            <person name="Almeida S.R."/>
            <person name="Stajich J.E."/>
            <person name="Lopes-Bezerra L.M."/>
            <person name="Vasconcelos A.T."/>
            <person name="Felipe M.S."/>
        </authorList>
    </citation>
    <scope>NUCLEOTIDE SEQUENCE [LARGE SCALE GENOMIC DNA]</scope>
    <source>
        <strain evidence="2 3">5110</strain>
    </source>
</reference>
<keyword evidence="3" id="KW-1185">Reference proteome</keyword>
<dbReference type="Proteomes" id="UP000031575">
    <property type="component" value="Unassembled WGS sequence"/>
</dbReference>
<dbReference type="RefSeq" id="XP_040615445.1">
    <property type="nucleotide sequence ID" value="XM_040763130.1"/>
</dbReference>
<organism evidence="2 3">
    <name type="scientific">Sporothrix brasiliensis 5110</name>
    <dbReference type="NCBI Taxonomy" id="1398154"/>
    <lineage>
        <taxon>Eukaryota</taxon>
        <taxon>Fungi</taxon>
        <taxon>Dikarya</taxon>
        <taxon>Ascomycota</taxon>
        <taxon>Pezizomycotina</taxon>
        <taxon>Sordariomycetes</taxon>
        <taxon>Sordariomycetidae</taxon>
        <taxon>Ophiostomatales</taxon>
        <taxon>Ophiostomataceae</taxon>
        <taxon>Sporothrix</taxon>
    </lineage>
</organism>